<dbReference type="Proteomes" id="UP000292385">
    <property type="component" value="Unassembled WGS sequence"/>
</dbReference>
<dbReference type="InterPro" id="IPR009081">
    <property type="entry name" value="PP-bd_ACP"/>
</dbReference>
<comment type="caution">
    <text evidence="5">The sequence shown here is derived from an EMBL/GenBank/DDBJ whole genome shotgun (WGS) entry which is preliminary data.</text>
</comment>
<evidence type="ECO:0000313" key="5">
    <source>
        <dbReference type="EMBL" id="TCC38226.1"/>
    </source>
</evidence>
<dbReference type="AlphaFoldDB" id="A0A4R0J256"/>
<dbReference type="EMBL" id="SJJY01000003">
    <property type="protein sequence ID" value="TCC23727.1"/>
    <property type="molecule type" value="Genomic_DNA"/>
</dbReference>
<dbReference type="RefSeq" id="WP_131462598.1">
    <property type="nucleotide sequence ID" value="NZ_SJJY01000003.1"/>
</dbReference>
<dbReference type="GO" id="GO:0044550">
    <property type="term" value="P:secondary metabolite biosynthetic process"/>
    <property type="evidence" value="ECO:0007669"/>
    <property type="project" value="TreeGrafter"/>
</dbReference>
<organism evidence="5 7">
    <name type="scientific">Kribbella speibonae</name>
    <dbReference type="NCBI Taxonomy" id="1572660"/>
    <lineage>
        <taxon>Bacteria</taxon>
        <taxon>Bacillati</taxon>
        <taxon>Actinomycetota</taxon>
        <taxon>Actinomycetes</taxon>
        <taxon>Propionibacteriales</taxon>
        <taxon>Kribbellaceae</taxon>
        <taxon>Kribbella</taxon>
    </lineage>
</organism>
<dbReference type="PROSITE" id="PS00012">
    <property type="entry name" value="PHOSPHOPANTETHEINE"/>
    <property type="match status" value="1"/>
</dbReference>
<dbReference type="SMART" id="SM00823">
    <property type="entry name" value="PKS_PP"/>
    <property type="match status" value="1"/>
</dbReference>
<evidence type="ECO:0000256" key="2">
    <source>
        <dbReference type="ARBA" id="ARBA00022553"/>
    </source>
</evidence>
<dbReference type="InterPro" id="IPR006162">
    <property type="entry name" value="Ppantetheine_attach_site"/>
</dbReference>
<keyword evidence="2" id="KW-0597">Phosphoprotein</keyword>
<dbReference type="GO" id="GO:0031177">
    <property type="term" value="F:phosphopantetheine binding"/>
    <property type="evidence" value="ECO:0007669"/>
    <property type="project" value="InterPro"/>
</dbReference>
<sequence>MTEFHPAGAATGPDPATATAIVRGILADVLEDPDLTADDDFFQFGGDSLIATRAVALIEAAFGLRIPLVAFFEAPTAAELADLIRARLDG</sequence>
<evidence type="ECO:0000313" key="4">
    <source>
        <dbReference type="EMBL" id="TCC23727.1"/>
    </source>
</evidence>
<dbReference type="InterPro" id="IPR020806">
    <property type="entry name" value="PKS_PP-bd"/>
</dbReference>
<evidence type="ECO:0000259" key="3">
    <source>
        <dbReference type="PROSITE" id="PS50075"/>
    </source>
</evidence>
<accession>A0A4R0J256</accession>
<protein>
    <submittedName>
        <fullName evidence="5">Acyl carrier protein</fullName>
    </submittedName>
</protein>
<name>A0A4R0J256_9ACTN</name>
<dbReference type="SUPFAM" id="SSF47336">
    <property type="entry name" value="ACP-like"/>
    <property type="match status" value="1"/>
</dbReference>
<dbReference type="EMBL" id="SJKC01000002">
    <property type="protein sequence ID" value="TCC38226.1"/>
    <property type="molecule type" value="Genomic_DNA"/>
</dbReference>
<dbReference type="Gene3D" id="1.10.1200.10">
    <property type="entry name" value="ACP-like"/>
    <property type="match status" value="1"/>
</dbReference>
<dbReference type="InterPro" id="IPR036736">
    <property type="entry name" value="ACP-like_sf"/>
</dbReference>
<reference evidence="6 7" key="1">
    <citation type="submission" date="2019-02" db="EMBL/GenBank/DDBJ databases">
        <title>Kribbella capetownensis sp. nov. and Kribbella speibonae sp. nov., isolated from soil.</title>
        <authorList>
            <person name="Curtis S.M."/>
            <person name="Norton I."/>
            <person name="Everest G.J."/>
            <person name="Meyers P.R."/>
        </authorList>
    </citation>
    <scope>NUCLEOTIDE SEQUENCE [LARGE SCALE GENOMIC DNA]</scope>
    <source>
        <strain evidence="4 6">SK5</strain>
        <strain evidence="5 7">YM55</strain>
    </source>
</reference>
<evidence type="ECO:0000256" key="1">
    <source>
        <dbReference type="ARBA" id="ARBA00022450"/>
    </source>
</evidence>
<dbReference type="PROSITE" id="PS50075">
    <property type="entry name" value="CARRIER"/>
    <property type="match status" value="1"/>
</dbReference>
<keyword evidence="1" id="KW-0596">Phosphopantetheine</keyword>
<evidence type="ECO:0000313" key="6">
    <source>
        <dbReference type="Proteomes" id="UP000292385"/>
    </source>
</evidence>
<gene>
    <name evidence="4" type="ORF">E0H58_18400</name>
    <name evidence="5" type="ORF">E0H92_17430</name>
</gene>
<feature type="domain" description="Carrier" evidence="3">
    <location>
        <begin position="13"/>
        <end position="88"/>
    </location>
</feature>
<proteinExistence type="predicted"/>
<dbReference type="Proteomes" id="UP000294225">
    <property type="component" value="Unassembled WGS sequence"/>
</dbReference>
<dbReference type="PANTHER" id="PTHR45527:SF1">
    <property type="entry name" value="FATTY ACID SYNTHASE"/>
    <property type="match status" value="1"/>
</dbReference>
<dbReference type="PANTHER" id="PTHR45527">
    <property type="entry name" value="NONRIBOSOMAL PEPTIDE SYNTHETASE"/>
    <property type="match status" value="1"/>
</dbReference>
<dbReference type="Pfam" id="PF00550">
    <property type="entry name" value="PP-binding"/>
    <property type="match status" value="1"/>
</dbReference>
<evidence type="ECO:0000313" key="7">
    <source>
        <dbReference type="Proteomes" id="UP000294225"/>
    </source>
</evidence>
<dbReference type="GO" id="GO:0005737">
    <property type="term" value="C:cytoplasm"/>
    <property type="evidence" value="ECO:0007669"/>
    <property type="project" value="TreeGrafter"/>
</dbReference>
<keyword evidence="6" id="KW-1185">Reference proteome</keyword>
<dbReference type="GO" id="GO:0043041">
    <property type="term" value="P:amino acid activation for nonribosomal peptide biosynthetic process"/>
    <property type="evidence" value="ECO:0007669"/>
    <property type="project" value="TreeGrafter"/>
</dbReference>